<dbReference type="InterPro" id="IPR009003">
    <property type="entry name" value="Peptidase_S1_PA"/>
</dbReference>
<feature type="domain" description="Peptidase S1" evidence="1">
    <location>
        <begin position="1"/>
        <end position="164"/>
    </location>
</feature>
<evidence type="ECO:0000313" key="2">
    <source>
        <dbReference type="EMBL" id="CAL4146973.1"/>
    </source>
</evidence>
<proteinExistence type="predicted"/>
<evidence type="ECO:0000259" key="1">
    <source>
        <dbReference type="PROSITE" id="PS50240"/>
    </source>
</evidence>
<accession>A0AAV2RYM6</accession>
<feature type="non-terminal residue" evidence="2">
    <location>
        <position position="1"/>
    </location>
</feature>
<evidence type="ECO:0000313" key="3">
    <source>
        <dbReference type="Proteomes" id="UP001497623"/>
    </source>
</evidence>
<dbReference type="GO" id="GO:0004252">
    <property type="term" value="F:serine-type endopeptidase activity"/>
    <property type="evidence" value="ECO:0007669"/>
    <property type="project" value="InterPro"/>
</dbReference>
<dbReference type="PROSITE" id="PS50240">
    <property type="entry name" value="TRYPSIN_DOM"/>
    <property type="match status" value="1"/>
</dbReference>
<reference evidence="2 3" key="1">
    <citation type="submission" date="2024-05" db="EMBL/GenBank/DDBJ databases">
        <authorList>
            <person name="Wallberg A."/>
        </authorList>
    </citation>
    <scope>NUCLEOTIDE SEQUENCE [LARGE SCALE GENOMIC DNA]</scope>
</reference>
<comment type="caution">
    <text evidence="2">The sequence shown here is derived from an EMBL/GenBank/DDBJ whole genome shotgun (WGS) entry which is preliminary data.</text>
</comment>
<dbReference type="PANTHER" id="PTHR24260">
    <property type="match status" value="1"/>
</dbReference>
<dbReference type="Pfam" id="PF00089">
    <property type="entry name" value="Trypsin"/>
    <property type="match status" value="1"/>
</dbReference>
<name>A0AAV2RYM6_MEGNR</name>
<dbReference type="InterPro" id="IPR051333">
    <property type="entry name" value="CLIP_Serine_Protease"/>
</dbReference>
<sequence>IEKIIHHPKFQNSVRPVNDISLIRLQNAVIFSKTVMPACLAVQQPTQAESSVAFDRNEGESNFKWRELLRTNDNRCQISGGRNPCQLQIQERQFCSKPHFLDFSSVIKQGASGGPYLVNTGNEEQEQQSVVGVASYRVQTSCQDPFTVYTDVTGFSRWIQYCLDTPLNATKDCHGYTGF</sequence>
<dbReference type="EMBL" id="CAXKWB010035682">
    <property type="protein sequence ID" value="CAL4146973.1"/>
    <property type="molecule type" value="Genomic_DNA"/>
</dbReference>
<protein>
    <recommendedName>
        <fullName evidence="1">Peptidase S1 domain-containing protein</fullName>
    </recommendedName>
</protein>
<dbReference type="Gene3D" id="2.40.10.10">
    <property type="entry name" value="Trypsin-like serine proteases"/>
    <property type="match status" value="2"/>
</dbReference>
<dbReference type="SUPFAM" id="SSF50494">
    <property type="entry name" value="Trypsin-like serine proteases"/>
    <property type="match status" value="1"/>
</dbReference>
<dbReference type="AlphaFoldDB" id="A0AAV2RYM6"/>
<dbReference type="GO" id="GO:0006508">
    <property type="term" value="P:proteolysis"/>
    <property type="evidence" value="ECO:0007669"/>
    <property type="project" value="InterPro"/>
</dbReference>
<dbReference type="InterPro" id="IPR001254">
    <property type="entry name" value="Trypsin_dom"/>
</dbReference>
<dbReference type="Proteomes" id="UP001497623">
    <property type="component" value="Unassembled WGS sequence"/>
</dbReference>
<keyword evidence="3" id="KW-1185">Reference proteome</keyword>
<dbReference type="PANTHER" id="PTHR24260:SF136">
    <property type="entry name" value="GH08193P-RELATED"/>
    <property type="match status" value="1"/>
</dbReference>
<organism evidence="2 3">
    <name type="scientific">Meganyctiphanes norvegica</name>
    <name type="common">Northern krill</name>
    <name type="synonym">Thysanopoda norvegica</name>
    <dbReference type="NCBI Taxonomy" id="48144"/>
    <lineage>
        <taxon>Eukaryota</taxon>
        <taxon>Metazoa</taxon>
        <taxon>Ecdysozoa</taxon>
        <taxon>Arthropoda</taxon>
        <taxon>Crustacea</taxon>
        <taxon>Multicrustacea</taxon>
        <taxon>Malacostraca</taxon>
        <taxon>Eumalacostraca</taxon>
        <taxon>Eucarida</taxon>
        <taxon>Euphausiacea</taxon>
        <taxon>Euphausiidae</taxon>
        <taxon>Meganyctiphanes</taxon>
    </lineage>
</organism>
<dbReference type="InterPro" id="IPR043504">
    <property type="entry name" value="Peptidase_S1_PA_chymotrypsin"/>
</dbReference>
<gene>
    <name evidence="2" type="ORF">MNOR_LOCUS29958</name>
</gene>